<comment type="similarity">
    <text evidence="2 10">Belongs to the anamorsin family.</text>
</comment>
<sequence>MSLTYKAEAGHNILLVARTSAEAEWLALLQKVRDTLVEQVGFEGKVDFEQIDRIENREVSLPSAHYDSVVSNPTEPWTVEHSSGVLASILLALKPSGTLVLKELVVDSACSLKVSPVTRTLDDFTQQLKFAGFVDTQPETCQLVPESILRNLAKKCWKLHDAEGFVAQAKGKIFEAAVNAKKPSYNVGAAAALPFGRQAVSQNAEALANRGAPKAWMINVESDDEGEIEDQDGLLAADDFVRPDVASLVRPDGTKPRRKPCKNCTCGLADGGDVNEDVECGPADKPKKPKKPVDVVNVKSSCGSCSLGDAFRCSSCPYLGMPAFKPGQKVSLARVTRQLSLAMLLLYILVTLMRFETSAADSGSVVDGSTPTRENAFGISLGNDNSDTPSKTSSSSKPSGSSSGSSNGQPGRIVMKTPPQSVQSPLFETASKVKLQWSYDNNMKKPPSKITIRGQMPEGFNEPGTTKPLYWYIAQNVSAGNKAYTWDTVTESPPGYTLREGSGYKLYIIDSDIGWDNSTHVTAGKLFQFMLPFSMYNSRYTQTNDGVPNNYNPNAASRPAFSSINILLGLFFAIIGALAL</sequence>
<evidence type="ECO:0000256" key="8">
    <source>
        <dbReference type="ARBA" id="ARBA00023014"/>
    </source>
</evidence>
<dbReference type="GO" id="GO:0009055">
    <property type="term" value="F:electron transfer activity"/>
    <property type="evidence" value="ECO:0007669"/>
    <property type="project" value="UniProtKB-UniRule"/>
</dbReference>
<feature type="binding site" evidence="10">
    <location>
        <position position="313"/>
    </location>
    <ligand>
        <name>[4Fe-4S] cluster</name>
        <dbReference type="ChEBI" id="CHEBI:49883"/>
    </ligand>
</feature>
<dbReference type="AlphaFoldDB" id="A0A2G5B7E4"/>
<evidence type="ECO:0000256" key="1">
    <source>
        <dbReference type="ARBA" id="ARBA00001966"/>
    </source>
</evidence>
<dbReference type="GO" id="GO:0051537">
    <property type="term" value="F:2 iron, 2 sulfur cluster binding"/>
    <property type="evidence" value="ECO:0007669"/>
    <property type="project" value="UniProtKB-UniRule"/>
</dbReference>
<evidence type="ECO:0000313" key="16">
    <source>
        <dbReference type="Proteomes" id="UP000242474"/>
    </source>
</evidence>
<feature type="short sequence motif" description="Cx2C motif 1" evidence="10">
    <location>
        <begin position="302"/>
        <end position="305"/>
    </location>
</feature>
<dbReference type="InterPro" id="IPR029063">
    <property type="entry name" value="SAM-dependent_MTases_sf"/>
</dbReference>
<keyword evidence="8 10" id="KW-0411">Iron-sulfur</keyword>
<protein>
    <submittedName>
        <fullName evidence="15">DUF689-domain-containing protein</fullName>
    </submittedName>
</protein>
<feature type="binding site" evidence="10">
    <location>
        <position position="305"/>
    </location>
    <ligand>
        <name>[4Fe-4S] cluster</name>
        <dbReference type="ChEBI" id="CHEBI:49883"/>
    </ligand>
</feature>
<evidence type="ECO:0000256" key="7">
    <source>
        <dbReference type="ARBA" id="ARBA00023004"/>
    </source>
</evidence>
<organism evidence="15 16">
    <name type="scientific">Coemansia reversa (strain ATCC 12441 / NRRL 1564)</name>
    <dbReference type="NCBI Taxonomy" id="763665"/>
    <lineage>
        <taxon>Eukaryota</taxon>
        <taxon>Fungi</taxon>
        <taxon>Fungi incertae sedis</taxon>
        <taxon>Zoopagomycota</taxon>
        <taxon>Kickxellomycotina</taxon>
        <taxon>Kickxellomycetes</taxon>
        <taxon>Kickxellales</taxon>
        <taxon>Kickxellaceae</taxon>
        <taxon>Coemansia</taxon>
    </lineage>
</organism>
<comment type="domain">
    <text evidence="10">The C-terminal domain binds 2 Fe-S clusters but is otherwise mostly in an intrinsically disordered conformation.</text>
</comment>
<dbReference type="OrthoDB" id="311633at2759"/>
<accession>A0A2G5B7E4</accession>
<dbReference type="PANTHER" id="PTHR13273:SF14">
    <property type="entry name" value="ANAMORSIN"/>
    <property type="match status" value="1"/>
</dbReference>
<evidence type="ECO:0000256" key="9">
    <source>
        <dbReference type="ARBA" id="ARBA00023128"/>
    </source>
</evidence>
<dbReference type="GO" id="GO:0051539">
    <property type="term" value="F:4 iron, 4 sulfur cluster binding"/>
    <property type="evidence" value="ECO:0007669"/>
    <property type="project" value="UniProtKB-KW"/>
</dbReference>
<evidence type="ECO:0000259" key="13">
    <source>
        <dbReference type="Pfam" id="PF20922"/>
    </source>
</evidence>
<dbReference type="Gene3D" id="3.40.50.150">
    <property type="entry name" value="Vaccinia Virus protein VP39"/>
    <property type="match status" value="1"/>
</dbReference>
<comment type="cofactor">
    <cofactor evidence="1 10">
        <name>[4Fe-4S] cluster</name>
        <dbReference type="ChEBI" id="CHEBI:49883"/>
    </cofactor>
</comment>
<feature type="domain" description="DUF7137" evidence="14">
    <location>
        <begin position="409"/>
        <end position="545"/>
    </location>
</feature>
<dbReference type="Pfam" id="PF20922">
    <property type="entry name" value="Anamorsin_N"/>
    <property type="match status" value="1"/>
</dbReference>
<evidence type="ECO:0000256" key="11">
    <source>
        <dbReference type="SAM" id="MobiDB-lite"/>
    </source>
</evidence>
<evidence type="ECO:0000313" key="15">
    <source>
        <dbReference type="EMBL" id="PIA14902.1"/>
    </source>
</evidence>
<dbReference type="SUPFAM" id="SSF53335">
    <property type="entry name" value="S-adenosyl-L-methionine-dependent methyltransferases"/>
    <property type="match status" value="1"/>
</dbReference>
<dbReference type="InterPro" id="IPR055561">
    <property type="entry name" value="DUF7137"/>
</dbReference>
<evidence type="ECO:0000256" key="4">
    <source>
        <dbReference type="ARBA" id="ARBA00022490"/>
    </source>
</evidence>
<evidence type="ECO:0000259" key="14">
    <source>
        <dbReference type="Pfam" id="PF23585"/>
    </source>
</evidence>
<dbReference type="Pfam" id="PF23585">
    <property type="entry name" value="DUF7137"/>
    <property type="match status" value="1"/>
</dbReference>
<dbReference type="GO" id="GO:0016226">
    <property type="term" value="P:iron-sulfur cluster assembly"/>
    <property type="evidence" value="ECO:0007669"/>
    <property type="project" value="UniProtKB-UniRule"/>
</dbReference>
<evidence type="ECO:0000256" key="2">
    <source>
        <dbReference type="ARBA" id="ARBA00008169"/>
    </source>
</evidence>
<dbReference type="InterPro" id="IPR049011">
    <property type="entry name" value="Anamorsin_N_metazoan"/>
</dbReference>
<feature type="domain" description="Anamorsin N-terminal" evidence="13">
    <location>
        <begin position="10"/>
        <end position="189"/>
    </location>
</feature>
<keyword evidence="4 10" id="KW-0963">Cytoplasm</keyword>
<comment type="domain">
    <text evidence="10">The N-terminal domain has structural similarity with S-adenosyl-L-methionine-dependent methyltransferases, but does not bind S-adenosyl-L-methionine. It is required for correct assembly of the 2 Fe-S clusters.</text>
</comment>
<keyword evidence="6 10" id="KW-0479">Metal-binding</keyword>
<evidence type="ECO:0000256" key="5">
    <source>
        <dbReference type="ARBA" id="ARBA00022714"/>
    </source>
</evidence>
<evidence type="ECO:0000259" key="12">
    <source>
        <dbReference type="Pfam" id="PF05093"/>
    </source>
</evidence>
<dbReference type="GO" id="GO:0046872">
    <property type="term" value="F:metal ion binding"/>
    <property type="evidence" value="ECO:0007669"/>
    <property type="project" value="UniProtKB-KW"/>
</dbReference>
<feature type="region of interest" description="Fe-S binding site B" evidence="10">
    <location>
        <begin position="302"/>
        <end position="316"/>
    </location>
</feature>
<feature type="region of interest" description="Disordered" evidence="11">
    <location>
        <begin position="361"/>
        <end position="421"/>
    </location>
</feature>
<dbReference type="PANTHER" id="PTHR13273">
    <property type="entry name" value="ANAMORSIN"/>
    <property type="match status" value="1"/>
</dbReference>
<evidence type="ECO:0000256" key="3">
    <source>
        <dbReference type="ARBA" id="ARBA00022485"/>
    </source>
</evidence>
<evidence type="ECO:0000256" key="10">
    <source>
        <dbReference type="HAMAP-Rule" id="MF_03115"/>
    </source>
</evidence>
<reference evidence="15 16" key="1">
    <citation type="journal article" date="2015" name="Genome Biol. Evol.">
        <title>Phylogenomic analyses indicate that early fungi evolved digesting cell walls of algal ancestors of land plants.</title>
        <authorList>
            <person name="Chang Y."/>
            <person name="Wang S."/>
            <person name="Sekimoto S."/>
            <person name="Aerts A.L."/>
            <person name="Choi C."/>
            <person name="Clum A."/>
            <person name="LaButti K.M."/>
            <person name="Lindquist E.A."/>
            <person name="Yee Ngan C."/>
            <person name="Ohm R.A."/>
            <person name="Salamov A.A."/>
            <person name="Grigoriev I.V."/>
            <person name="Spatafora J.W."/>
            <person name="Berbee M.L."/>
        </authorList>
    </citation>
    <scope>NUCLEOTIDE SEQUENCE [LARGE SCALE GENOMIC DNA]</scope>
    <source>
        <strain evidence="15 16">NRRL 1564</strain>
    </source>
</reference>
<keyword evidence="16" id="KW-1185">Reference proteome</keyword>
<dbReference type="EMBL" id="KZ303511">
    <property type="protein sequence ID" value="PIA14902.1"/>
    <property type="molecule type" value="Genomic_DNA"/>
</dbReference>
<dbReference type="Pfam" id="PF05093">
    <property type="entry name" value="CIAPIN1"/>
    <property type="match status" value="1"/>
</dbReference>
<feature type="domain" description="Anamorsin C-terminal" evidence="12">
    <location>
        <begin position="254"/>
        <end position="332"/>
    </location>
</feature>
<keyword evidence="3 10" id="KW-0004">4Fe-4S</keyword>
<dbReference type="HAMAP" id="MF_03115">
    <property type="entry name" value="Anamorsin"/>
    <property type="match status" value="1"/>
</dbReference>
<dbReference type="GO" id="GO:0005758">
    <property type="term" value="C:mitochondrial intermembrane space"/>
    <property type="evidence" value="ECO:0007669"/>
    <property type="project" value="UniProtKB-SubCell"/>
</dbReference>
<feature type="binding site" evidence="10">
    <location>
        <position position="316"/>
    </location>
    <ligand>
        <name>[4Fe-4S] cluster</name>
        <dbReference type="ChEBI" id="CHEBI:49883"/>
    </ligand>
</feature>
<dbReference type="Proteomes" id="UP000242474">
    <property type="component" value="Unassembled WGS sequence"/>
</dbReference>
<keyword evidence="5" id="KW-0001">2Fe-2S</keyword>
<keyword evidence="9 10" id="KW-0496">Mitochondrion</keyword>
<dbReference type="InterPro" id="IPR007785">
    <property type="entry name" value="Anamorsin"/>
</dbReference>
<evidence type="ECO:0000256" key="6">
    <source>
        <dbReference type="ARBA" id="ARBA00022723"/>
    </source>
</evidence>
<feature type="compositionally biased region" description="Low complexity" evidence="11">
    <location>
        <begin position="383"/>
        <end position="406"/>
    </location>
</feature>
<gene>
    <name evidence="15" type="ORF">COEREDRAFT_9769</name>
</gene>
<feature type="binding site" evidence="10">
    <location>
        <position position="302"/>
    </location>
    <ligand>
        <name>[4Fe-4S] cluster</name>
        <dbReference type="ChEBI" id="CHEBI:49883"/>
    </ligand>
</feature>
<comment type="domain">
    <text evidence="10">The twin Cx2C motifs are involved in the recognition by the mitochondrial MIA40-ERV1 disulfide relay system. The formation of 2 disulfide bonds in the Cx2C motifs through dithiol/disulfide exchange reactions effectively traps the protein in the mitochondrial intermembrane space.</text>
</comment>
<feature type="short sequence motif" description="Cx2C motif 2" evidence="10">
    <location>
        <begin position="313"/>
        <end position="316"/>
    </location>
</feature>
<comment type="caution">
    <text evidence="10">Lacks conserved residue(s) required for the propagation of feature annotation.</text>
</comment>
<dbReference type="STRING" id="763665.A0A2G5B7E4"/>
<name>A0A2G5B7E4_COERN</name>
<keyword evidence="7 10" id="KW-0408">Iron</keyword>
<proteinExistence type="inferred from homology"/>
<comment type="subcellular location">
    <subcellularLocation>
        <location evidence="10">Cytoplasm</location>
    </subcellularLocation>
    <subcellularLocation>
        <location evidence="10">Mitochondrion intermembrane space</location>
    </subcellularLocation>
</comment>
<dbReference type="InterPro" id="IPR046408">
    <property type="entry name" value="CIAPIN1"/>
</dbReference>